<gene>
    <name evidence="1" type="primary">Acey_s0061.g3206</name>
    <name evidence="1" type="ORF">Y032_0061g3206</name>
</gene>
<evidence type="ECO:0000313" key="2">
    <source>
        <dbReference type="Proteomes" id="UP000024635"/>
    </source>
</evidence>
<sequence length="68" mass="7654">MGSGSVTMYRANHLSLENRSDKSYAYPVTESTGNDDWHMTVHDSKERIWALTDKGYENLITFSHSASG</sequence>
<dbReference type="AlphaFoldDB" id="A0A016U2V3"/>
<dbReference type="Proteomes" id="UP000024635">
    <property type="component" value="Unassembled WGS sequence"/>
</dbReference>
<organism evidence="1 2">
    <name type="scientific">Ancylostoma ceylanicum</name>
    <dbReference type="NCBI Taxonomy" id="53326"/>
    <lineage>
        <taxon>Eukaryota</taxon>
        <taxon>Metazoa</taxon>
        <taxon>Ecdysozoa</taxon>
        <taxon>Nematoda</taxon>
        <taxon>Chromadorea</taxon>
        <taxon>Rhabditida</taxon>
        <taxon>Rhabditina</taxon>
        <taxon>Rhabditomorpha</taxon>
        <taxon>Strongyloidea</taxon>
        <taxon>Ancylostomatidae</taxon>
        <taxon>Ancylostomatinae</taxon>
        <taxon>Ancylostoma</taxon>
    </lineage>
</organism>
<comment type="caution">
    <text evidence="1">The sequence shown here is derived from an EMBL/GenBank/DDBJ whole genome shotgun (WGS) entry which is preliminary data.</text>
</comment>
<accession>A0A016U2V3</accession>
<dbReference type="EMBL" id="JARK01001397">
    <property type="protein sequence ID" value="EYC09202.1"/>
    <property type="molecule type" value="Genomic_DNA"/>
</dbReference>
<protein>
    <submittedName>
        <fullName evidence="1">Uncharacterized protein</fullName>
    </submittedName>
</protein>
<evidence type="ECO:0000313" key="1">
    <source>
        <dbReference type="EMBL" id="EYC09202.1"/>
    </source>
</evidence>
<reference evidence="2" key="1">
    <citation type="journal article" date="2015" name="Nat. Genet.">
        <title>The genome and transcriptome of the zoonotic hookworm Ancylostoma ceylanicum identify infection-specific gene families.</title>
        <authorList>
            <person name="Schwarz E.M."/>
            <person name="Hu Y."/>
            <person name="Antoshechkin I."/>
            <person name="Miller M.M."/>
            <person name="Sternberg P.W."/>
            <person name="Aroian R.V."/>
        </authorList>
    </citation>
    <scope>NUCLEOTIDE SEQUENCE</scope>
    <source>
        <strain evidence="2">HY135</strain>
    </source>
</reference>
<proteinExistence type="predicted"/>
<keyword evidence="2" id="KW-1185">Reference proteome</keyword>
<name>A0A016U2V3_9BILA</name>